<name>A0A914C5L6_9BILA</name>
<keyword evidence="3 5" id="KW-1133">Transmembrane helix</keyword>
<feature type="domain" description="G-protein coupled receptors family 1 profile" evidence="6">
    <location>
        <begin position="52"/>
        <end position="233"/>
    </location>
</feature>
<dbReference type="WBParaSite" id="ACRNAN_Path_340.g1314.t1">
    <property type="protein sequence ID" value="ACRNAN_Path_340.g1314.t1"/>
    <property type="gene ID" value="ACRNAN_Path_340.g1314"/>
</dbReference>
<evidence type="ECO:0000256" key="4">
    <source>
        <dbReference type="ARBA" id="ARBA00023136"/>
    </source>
</evidence>
<dbReference type="Pfam" id="PF10324">
    <property type="entry name" value="7TM_GPCR_Srw"/>
    <property type="match status" value="1"/>
</dbReference>
<evidence type="ECO:0000256" key="5">
    <source>
        <dbReference type="SAM" id="Phobius"/>
    </source>
</evidence>
<comment type="subcellular location">
    <subcellularLocation>
        <location evidence="1">Membrane</location>
    </subcellularLocation>
</comment>
<evidence type="ECO:0000313" key="8">
    <source>
        <dbReference type="WBParaSite" id="ACRNAN_Path_340.g1314.t1"/>
    </source>
</evidence>
<dbReference type="InterPro" id="IPR017452">
    <property type="entry name" value="GPCR_Rhodpsn_7TM"/>
</dbReference>
<evidence type="ECO:0000259" key="6">
    <source>
        <dbReference type="PROSITE" id="PS50262"/>
    </source>
</evidence>
<evidence type="ECO:0000256" key="2">
    <source>
        <dbReference type="ARBA" id="ARBA00022692"/>
    </source>
</evidence>
<dbReference type="PRINTS" id="PR00237">
    <property type="entry name" value="GPCRRHODOPSN"/>
</dbReference>
<dbReference type="CDD" id="cd14978">
    <property type="entry name" value="7tmA_FMRFamide_R-like"/>
    <property type="match status" value="1"/>
</dbReference>
<feature type="transmembrane region" description="Helical" evidence="5">
    <location>
        <begin position="35"/>
        <end position="60"/>
    </location>
</feature>
<dbReference type="Proteomes" id="UP000887540">
    <property type="component" value="Unplaced"/>
</dbReference>
<dbReference type="InterPro" id="IPR052954">
    <property type="entry name" value="GPCR-Ligand_Int"/>
</dbReference>
<dbReference type="Gene3D" id="1.20.1070.10">
    <property type="entry name" value="Rhodopsin 7-helix transmembrane proteins"/>
    <property type="match status" value="1"/>
</dbReference>
<accession>A0A914C5L6</accession>
<dbReference type="PANTHER" id="PTHR46641:SF11">
    <property type="entry name" value="G-PROTEIN COUPLED RECEPTOR DAF-37"/>
    <property type="match status" value="1"/>
</dbReference>
<feature type="transmembrane region" description="Helical" evidence="5">
    <location>
        <begin position="72"/>
        <end position="91"/>
    </location>
</feature>
<dbReference type="InterPro" id="IPR019427">
    <property type="entry name" value="7TM_GPCR_serpentine_rcpt_Srw"/>
</dbReference>
<dbReference type="InterPro" id="IPR000276">
    <property type="entry name" value="GPCR_Rhodpsn"/>
</dbReference>
<proteinExistence type="predicted"/>
<dbReference type="SUPFAM" id="SSF81321">
    <property type="entry name" value="Family A G protein-coupled receptor-like"/>
    <property type="match status" value="1"/>
</dbReference>
<evidence type="ECO:0000256" key="1">
    <source>
        <dbReference type="ARBA" id="ARBA00004370"/>
    </source>
</evidence>
<dbReference type="AlphaFoldDB" id="A0A914C5L6"/>
<evidence type="ECO:0000256" key="3">
    <source>
        <dbReference type="ARBA" id="ARBA00022989"/>
    </source>
</evidence>
<dbReference type="PANTHER" id="PTHR46641">
    <property type="entry name" value="FMRFAMIDE RECEPTOR-RELATED"/>
    <property type="match status" value="1"/>
</dbReference>
<evidence type="ECO:0000313" key="7">
    <source>
        <dbReference type="Proteomes" id="UP000887540"/>
    </source>
</evidence>
<keyword evidence="2 5" id="KW-0812">Transmembrane</keyword>
<dbReference type="GO" id="GO:0016020">
    <property type="term" value="C:membrane"/>
    <property type="evidence" value="ECO:0007669"/>
    <property type="project" value="UniProtKB-SubCell"/>
</dbReference>
<organism evidence="7 8">
    <name type="scientific">Acrobeloides nanus</name>
    <dbReference type="NCBI Taxonomy" id="290746"/>
    <lineage>
        <taxon>Eukaryota</taxon>
        <taxon>Metazoa</taxon>
        <taxon>Ecdysozoa</taxon>
        <taxon>Nematoda</taxon>
        <taxon>Chromadorea</taxon>
        <taxon>Rhabditida</taxon>
        <taxon>Tylenchina</taxon>
        <taxon>Cephalobomorpha</taxon>
        <taxon>Cephaloboidea</taxon>
        <taxon>Cephalobidae</taxon>
        <taxon>Acrobeloides</taxon>
    </lineage>
</organism>
<dbReference type="GO" id="GO:0008528">
    <property type="term" value="F:G protein-coupled peptide receptor activity"/>
    <property type="evidence" value="ECO:0007669"/>
    <property type="project" value="InterPro"/>
</dbReference>
<sequence>MESTEHVVEWNNSTTENASEVFCGLIPHDYLEIKLLLISIVGTLVGSFGIFGNVSTVLILTRPSMRNPNNMFLTTLAIFDTCLLLTAFSIYGMEYIIEYLEAINLYIVWLTYLRFAFALSHISQTGSVYTTVAVTVERFLAVCYPRVSKRFCTSRNTAYSIVGVIAFAVLFNSTKFFEVEIISEPDCSQTLDWQSFHLFPSDLAKHPAYTEIYSLWLTNVVMVQRAPREKSRS</sequence>
<protein>
    <submittedName>
        <fullName evidence="8">G-protein coupled receptors family 1 profile domain-containing protein</fullName>
    </submittedName>
</protein>
<reference evidence="8" key="1">
    <citation type="submission" date="2022-11" db="UniProtKB">
        <authorList>
            <consortium name="WormBaseParasite"/>
        </authorList>
    </citation>
    <scope>IDENTIFICATION</scope>
</reference>
<feature type="transmembrane region" description="Helical" evidence="5">
    <location>
        <begin position="103"/>
        <end position="122"/>
    </location>
</feature>
<keyword evidence="4 5" id="KW-0472">Membrane</keyword>
<dbReference type="PROSITE" id="PS50262">
    <property type="entry name" value="G_PROTEIN_RECEP_F1_2"/>
    <property type="match status" value="1"/>
</dbReference>
<keyword evidence="7" id="KW-1185">Reference proteome</keyword>